<dbReference type="PRINTS" id="PR00344">
    <property type="entry name" value="BCTRLSENSOR"/>
</dbReference>
<evidence type="ECO:0000313" key="8">
    <source>
        <dbReference type="EMBL" id="QKD03821.1"/>
    </source>
</evidence>
<dbReference type="SMART" id="SM00448">
    <property type="entry name" value="REC"/>
    <property type="match status" value="1"/>
</dbReference>
<dbReference type="InterPro" id="IPR004358">
    <property type="entry name" value="Sig_transdc_His_kin-like_C"/>
</dbReference>
<keyword evidence="5" id="KW-0812">Transmembrane</keyword>
<dbReference type="PROSITE" id="PS50109">
    <property type="entry name" value="HIS_KIN"/>
    <property type="match status" value="1"/>
</dbReference>
<protein>
    <recommendedName>
        <fullName evidence="2">histidine kinase</fullName>
        <ecNumber evidence="2">2.7.13.3</ecNumber>
    </recommendedName>
</protein>
<keyword evidence="5" id="KW-0472">Membrane</keyword>
<feature type="modified residue" description="4-aspartylphosphate" evidence="4">
    <location>
        <position position="517"/>
    </location>
</feature>
<evidence type="ECO:0000256" key="3">
    <source>
        <dbReference type="ARBA" id="ARBA00022553"/>
    </source>
</evidence>
<reference evidence="8 9" key="1">
    <citation type="submission" date="2018-10" db="EMBL/GenBank/DDBJ databases">
        <authorList>
            <person name="Perry B.J."/>
            <person name="Sullivan J.T."/>
            <person name="Murphy R.J.T."/>
            <person name="Ramsay J.P."/>
            <person name="Ronson C.W."/>
        </authorList>
    </citation>
    <scope>NUCLEOTIDE SEQUENCE [LARGE SCALE GENOMIC DNA]</scope>
    <source>
        <strain evidence="8 9">R88b</strain>
    </source>
</reference>
<dbReference type="InterPro" id="IPR003594">
    <property type="entry name" value="HATPase_dom"/>
</dbReference>
<feature type="transmembrane region" description="Helical" evidence="5">
    <location>
        <begin position="165"/>
        <end position="183"/>
    </location>
</feature>
<dbReference type="SMART" id="SM00388">
    <property type="entry name" value="HisKA"/>
    <property type="match status" value="1"/>
</dbReference>
<dbReference type="InterPro" id="IPR036097">
    <property type="entry name" value="HisK_dim/P_sf"/>
</dbReference>
<accession>A0A6M7WXR6</accession>
<proteinExistence type="predicted"/>
<gene>
    <name evidence="8" type="ORF">EB235_21970</name>
</gene>
<feature type="transmembrane region" description="Helical" evidence="5">
    <location>
        <begin position="116"/>
        <end position="135"/>
    </location>
</feature>
<sequence length="599" mass="65389">MTADSADDLYVRTRIEQIKLIYDLVGLTVVPAISVAVILFFALRKPDMEIALSFWLAGVVACKLFQMFDAGRQRTKVFEHSGLNYEVARLMLIHGLDALAWTLLSWISLNSATPTQAILIVAVLTGIVGGAVPLMSPVLPVFVTYALVDLSVLVPRFLTMHDRSFAALALCALPYLLAMTLLARNSSIATMQSIRLRFENLELTRNLRIEAEKSKTAYSEVLEANIAKSRFIAAASHDLRQPIHALGLFLEVLNLRNPRSDQKQAIDDARSAAKATSEMLDTLLDFSRLEAGVVKPRIKAFAVQDIFGGIETELAPRADEKHLSYRTRDTELVGYSDPAIVELILRNLISNAIRYTNDGGVLVACRKRNHDLAIEVWDTGIGIDQKDHSDIFKEFYQVGNPERDRRKGLGLGLSIAGRLAESINASLTMNSVLGRGSMFRLIIPKVDSTPPAEDGANVVEVVVNSGSQVLVVDDDESVRRGMSILLEQWGLVCTAVGSVEEAKSYCASKKPDLIISDLRLRDPVNGIAAIKQIRDNISEEVPALIITGETAPGPLLEAQASGLPVLHKPVSGERLALAIAHAMKSGDLPDRPKASTCQV</sequence>
<comment type="catalytic activity">
    <reaction evidence="1">
        <text>ATP + protein L-histidine = ADP + protein N-phospho-L-histidine.</text>
        <dbReference type="EC" id="2.7.13.3"/>
    </reaction>
</comment>
<dbReference type="CDD" id="cd00082">
    <property type="entry name" value="HisKA"/>
    <property type="match status" value="1"/>
</dbReference>
<dbReference type="AlphaFoldDB" id="A0A6M7WXR6"/>
<dbReference type="Proteomes" id="UP000503017">
    <property type="component" value="Chromosome"/>
</dbReference>
<dbReference type="InterPro" id="IPR011006">
    <property type="entry name" value="CheY-like_superfamily"/>
</dbReference>
<evidence type="ECO:0000313" key="9">
    <source>
        <dbReference type="Proteomes" id="UP000503017"/>
    </source>
</evidence>
<dbReference type="InterPro" id="IPR001789">
    <property type="entry name" value="Sig_transdc_resp-reg_receiver"/>
</dbReference>
<evidence type="ECO:0000259" key="7">
    <source>
        <dbReference type="PROSITE" id="PS50110"/>
    </source>
</evidence>
<dbReference type="PROSITE" id="PS50110">
    <property type="entry name" value="RESPONSE_REGULATORY"/>
    <property type="match status" value="1"/>
</dbReference>
<keyword evidence="3 4" id="KW-0597">Phosphoprotein</keyword>
<dbReference type="CDD" id="cd00156">
    <property type="entry name" value="REC"/>
    <property type="match status" value="1"/>
</dbReference>
<dbReference type="EC" id="2.7.13.3" evidence="2"/>
<evidence type="ECO:0000256" key="2">
    <source>
        <dbReference type="ARBA" id="ARBA00012438"/>
    </source>
</evidence>
<dbReference type="Gene3D" id="3.30.565.10">
    <property type="entry name" value="Histidine kinase-like ATPase, C-terminal domain"/>
    <property type="match status" value="1"/>
</dbReference>
<dbReference type="SUPFAM" id="SSF55874">
    <property type="entry name" value="ATPase domain of HSP90 chaperone/DNA topoisomerase II/histidine kinase"/>
    <property type="match status" value="1"/>
</dbReference>
<dbReference type="Pfam" id="PF00072">
    <property type="entry name" value="Response_reg"/>
    <property type="match status" value="1"/>
</dbReference>
<evidence type="ECO:0000256" key="5">
    <source>
        <dbReference type="SAM" id="Phobius"/>
    </source>
</evidence>
<keyword evidence="8" id="KW-0418">Kinase</keyword>
<dbReference type="PANTHER" id="PTHR43547">
    <property type="entry name" value="TWO-COMPONENT HISTIDINE KINASE"/>
    <property type="match status" value="1"/>
</dbReference>
<dbReference type="EMBL" id="CP033367">
    <property type="protein sequence ID" value="QKD03821.1"/>
    <property type="molecule type" value="Genomic_DNA"/>
</dbReference>
<keyword evidence="5" id="KW-1133">Transmembrane helix</keyword>
<feature type="domain" description="Histidine kinase" evidence="6">
    <location>
        <begin position="234"/>
        <end position="447"/>
    </location>
</feature>
<feature type="transmembrane region" description="Helical" evidence="5">
    <location>
        <begin position="50"/>
        <end position="68"/>
    </location>
</feature>
<dbReference type="GO" id="GO:0000155">
    <property type="term" value="F:phosphorelay sensor kinase activity"/>
    <property type="evidence" value="ECO:0007669"/>
    <property type="project" value="InterPro"/>
</dbReference>
<dbReference type="Pfam" id="PF02518">
    <property type="entry name" value="HATPase_c"/>
    <property type="match status" value="1"/>
</dbReference>
<dbReference type="PANTHER" id="PTHR43547:SF2">
    <property type="entry name" value="HYBRID SIGNAL TRANSDUCTION HISTIDINE KINASE C"/>
    <property type="match status" value="1"/>
</dbReference>
<dbReference type="Pfam" id="PF00512">
    <property type="entry name" value="HisKA"/>
    <property type="match status" value="1"/>
</dbReference>
<keyword evidence="8" id="KW-0808">Transferase</keyword>
<feature type="transmembrane region" description="Helical" evidence="5">
    <location>
        <begin position="88"/>
        <end position="109"/>
    </location>
</feature>
<feature type="domain" description="Response regulatory" evidence="7">
    <location>
        <begin position="468"/>
        <end position="583"/>
    </location>
</feature>
<dbReference type="Gene3D" id="1.10.287.130">
    <property type="match status" value="1"/>
</dbReference>
<dbReference type="InterPro" id="IPR003661">
    <property type="entry name" value="HisK_dim/P_dom"/>
</dbReference>
<dbReference type="Gene3D" id="3.40.50.2300">
    <property type="match status" value="1"/>
</dbReference>
<evidence type="ECO:0000256" key="4">
    <source>
        <dbReference type="PROSITE-ProRule" id="PRU00169"/>
    </source>
</evidence>
<evidence type="ECO:0000259" key="6">
    <source>
        <dbReference type="PROSITE" id="PS50109"/>
    </source>
</evidence>
<feature type="transmembrane region" description="Helical" evidence="5">
    <location>
        <begin position="20"/>
        <end position="43"/>
    </location>
</feature>
<name>A0A6M7WXR6_RHILI</name>
<organism evidence="8 9">
    <name type="scientific">Mesorhizobium loti R88b</name>
    <dbReference type="NCBI Taxonomy" id="935548"/>
    <lineage>
        <taxon>Bacteria</taxon>
        <taxon>Pseudomonadati</taxon>
        <taxon>Pseudomonadota</taxon>
        <taxon>Alphaproteobacteria</taxon>
        <taxon>Hyphomicrobiales</taxon>
        <taxon>Phyllobacteriaceae</taxon>
        <taxon>Mesorhizobium</taxon>
    </lineage>
</organism>
<dbReference type="InterPro" id="IPR005467">
    <property type="entry name" value="His_kinase_dom"/>
</dbReference>
<dbReference type="SUPFAM" id="SSF47384">
    <property type="entry name" value="Homodimeric domain of signal transducing histidine kinase"/>
    <property type="match status" value="1"/>
</dbReference>
<dbReference type="InterPro" id="IPR036890">
    <property type="entry name" value="HATPase_C_sf"/>
</dbReference>
<dbReference type="SUPFAM" id="SSF52172">
    <property type="entry name" value="CheY-like"/>
    <property type="match status" value="1"/>
</dbReference>
<dbReference type="RefSeq" id="WP_051429573.1">
    <property type="nucleotide sequence ID" value="NZ_CP033367.1"/>
</dbReference>
<evidence type="ECO:0000256" key="1">
    <source>
        <dbReference type="ARBA" id="ARBA00000085"/>
    </source>
</evidence>
<dbReference type="SMART" id="SM00387">
    <property type="entry name" value="HATPase_c"/>
    <property type="match status" value="1"/>
</dbReference>